<keyword evidence="3" id="KW-1185">Reference proteome</keyword>
<organism evidence="2 3">
    <name type="scientific">Catenaria anguillulae PL171</name>
    <dbReference type="NCBI Taxonomy" id="765915"/>
    <lineage>
        <taxon>Eukaryota</taxon>
        <taxon>Fungi</taxon>
        <taxon>Fungi incertae sedis</taxon>
        <taxon>Blastocladiomycota</taxon>
        <taxon>Blastocladiomycetes</taxon>
        <taxon>Blastocladiales</taxon>
        <taxon>Catenariaceae</taxon>
        <taxon>Catenaria</taxon>
    </lineage>
</organism>
<dbReference type="AlphaFoldDB" id="A0A1Y2HI86"/>
<name>A0A1Y2HI86_9FUNG</name>
<evidence type="ECO:0000256" key="1">
    <source>
        <dbReference type="SAM" id="MobiDB-lite"/>
    </source>
</evidence>
<reference evidence="2 3" key="1">
    <citation type="submission" date="2016-07" db="EMBL/GenBank/DDBJ databases">
        <title>Pervasive Adenine N6-methylation of Active Genes in Fungi.</title>
        <authorList>
            <consortium name="DOE Joint Genome Institute"/>
            <person name="Mondo S.J."/>
            <person name="Dannebaum R.O."/>
            <person name="Kuo R.C."/>
            <person name="Labutti K."/>
            <person name="Haridas S."/>
            <person name="Kuo A."/>
            <person name="Salamov A."/>
            <person name="Ahrendt S.R."/>
            <person name="Lipzen A."/>
            <person name="Sullivan W."/>
            <person name="Andreopoulos W.B."/>
            <person name="Clum A."/>
            <person name="Lindquist E."/>
            <person name="Daum C."/>
            <person name="Ramamoorthy G.K."/>
            <person name="Gryganskyi A."/>
            <person name="Culley D."/>
            <person name="Magnuson J.K."/>
            <person name="James T.Y."/>
            <person name="O'Malley M.A."/>
            <person name="Stajich J.E."/>
            <person name="Spatafora J.W."/>
            <person name="Visel A."/>
            <person name="Grigoriev I.V."/>
        </authorList>
    </citation>
    <scope>NUCLEOTIDE SEQUENCE [LARGE SCALE GENOMIC DNA]</scope>
    <source>
        <strain evidence="2 3">PL171</strain>
    </source>
</reference>
<feature type="compositionally biased region" description="Low complexity" evidence="1">
    <location>
        <begin position="176"/>
        <end position="186"/>
    </location>
</feature>
<feature type="compositionally biased region" description="Low complexity" evidence="1">
    <location>
        <begin position="153"/>
        <end position="168"/>
    </location>
</feature>
<comment type="caution">
    <text evidence="2">The sequence shown here is derived from an EMBL/GenBank/DDBJ whole genome shotgun (WGS) entry which is preliminary data.</text>
</comment>
<dbReference type="EMBL" id="MCFL01000029">
    <property type="protein sequence ID" value="ORZ34275.1"/>
    <property type="molecule type" value="Genomic_DNA"/>
</dbReference>
<accession>A0A1Y2HI86</accession>
<gene>
    <name evidence="2" type="ORF">BCR44DRAFT_1156246</name>
</gene>
<protein>
    <submittedName>
        <fullName evidence="2">Uncharacterized protein</fullName>
    </submittedName>
</protein>
<dbReference type="Proteomes" id="UP000193411">
    <property type="component" value="Unassembled WGS sequence"/>
</dbReference>
<evidence type="ECO:0000313" key="3">
    <source>
        <dbReference type="Proteomes" id="UP000193411"/>
    </source>
</evidence>
<evidence type="ECO:0000313" key="2">
    <source>
        <dbReference type="EMBL" id="ORZ34275.1"/>
    </source>
</evidence>
<sequence length="235" mass="24390">MPSTTRPACPRRAERAAATRRVWPAWPTACHPPILGTQCAKYSLASCNLVNSARSFAASFAAARTSESAACMSQSLLCLARPWPHVFHSHLHDGQCRLHINHGMCLGNVQGTIKRRVHGVQTARDARIGRKLAHHGLNTRNGIAARVIARQVGSGSSGPSGVVASSPATSPRCESRAATSTRAASSGMATRMAGVGYRPGAAGRIGRRRGTGGRSASTSMWSSSVEGSAAAAAAG</sequence>
<feature type="region of interest" description="Disordered" evidence="1">
    <location>
        <begin position="153"/>
        <end position="235"/>
    </location>
</feature>
<proteinExistence type="predicted"/>